<evidence type="ECO:0000313" key="2">
    <source>
        <dbReference type="Proteomes" id="UP000785679"/>
    </source>
</evidence>
<accession>A0A8J8SUI0</accession>
<comment type="caution">
    <text evidence="1">The sequence shown here is derived from an EMBL/GenBank/DDBJ whole genome shotgun (WGS) entry which is preliminary data.</text>
</comment>
<proteinExistence type="predicted"/>
<gene>
    <name evidence="1" type="ORF">FGO68_gene8093</name>
</gene>
<dbReference type="EMBL" id="RRYP01030283">
    <property type="protein sequence ID" value="TNV71210.1"/>
    <property type="molecule type" value="Genomic_DNA"/>
</dbReference>
<sequence>MDKKEWEAMLYQVNLTIDKRNRLALLSESNNHLYLDFKSQILYYYLKSKSINPEPPILGTEQGLEDLLNYLRGQPKESLQKFVKEKKLIDKLTQLSSTECEGHHDKEVVNSQYCSALF</sequence>
<dbReference type="AlphaFoldDB" id="A0A8J8SUI0"/>
<reference evidence="1" key="1">
    <citation type="submission" date="2019-06" db="EMBL/GenBank/DDBJ databases">
        <authorList>
            <person name="Zheng W."/>
        </authorList>
    </citation>
    <scope>NUCLEOTIDE SEQUENCE</scope>
    <source>
        <strain evidence="1">QDHG01</strain>
    </source>
</reference>
<dbReference type="OrthoDB" id="1104827at2759"/>
<protein>
    <submittedName>
        <fullName evidence="1">Uncharacterized protein</fullName>
    </submittedName>
</protein>
<keyword evidence="2" id="KW-1185">Reference proteome</keyword>
<organism evidence="1 2">
    <name type="scientific">Halteria grandinella</name>
    <dbReference type="NCBI Taxonomy" id="5974"/>
    <lineage>
        <taxon>Eukaryota</taxon>
        <taxon>Sar</taxon>
        <taxon>Alveolata</taxon>
        <taxon>Ciliophora</taxon>
        <taxon>Intramacronucleata</taxon>
        <taxon>Spirotrichea</taxon>
        <taxon>Stichotrichia</taxon>
        <taxon>Sporadotrichida</taxon>
        <taxon>Halteriidae</taxon>
        <taxon>Halteria</taxon>
    </lineage>
</organism>
<dbReference type="Proteomes" id="UP000785679">
    <property type="component" value="Unassembled WGS sequence"/>
</dbReference>
<name>A0A8J8SUI0_HALGN</name>
<evidence type="ECO:0000313" key="1">
    <source>
        <dbReference type="EMBL" id="TNV71210.1"/>
    </source>
</evidence>